<keyword evidence="3" id="KW-1185">Reference proteome</keyword>
<reference evidence="1" key="2">
    <citation type="submission" date="2019-06" db="EMBL/GenBank/DDBJ databases">
        <title>Genomics analysis of Aphanomyces spp. identifies a new class of oomycete effector associated with host adaptation.</title>
        <authorList>
            <person name="Gaulin E."/>
        </authorList>
    </citation>
    <scope>NUCLEOTIDE SEQUENCE</scope>
    <source>
        <strain evidence="1">CBS 578.67</strain>
    </source>
</reference>
<dbReference type="EMBL" id="VJMH01005506">
    <property type="protein sequence ID" value="KAF0695114.1"/>
    <property type="molecule type" value="Genomic_DNA"/>
</dbReference>
<name>A0A485L012_9STRA</name>
<proteinExistence type="predicted"/>
<dbReference type="Proteomes" id="UP000332933">
    <property type="component" value="Unassembled WGS sequence"/>
</dbReference>
<evidence type="ECO:0000313" key="3">
    <source>
        <dbReference type="Proteomes" id="UP000332933"/>
    </source>
</evidence>
<dbReference type="AlphaFoldDB" id="A0A485L012"/>
<accession>A0A485L012</accession>
<protein>
    <submittedName>
        <fullName evidence="2">Aste57867_14050 protein</fullName>
    </submittedName>
</protein>
<reference evidence="2 3" key="1">
    <citation type="submission" date="2019-03" db="EMBL/GenBank/DDBJ databases">
        <authorList>
            <person name="Gaulin E."/>
            <person name="Dumas B."/>
        </authorList>
    </citation>
    <scope>NUCLEOTIDE SEQUENCE [LARGE SCALE GENOMIC DNA]</scope>
    <source>
        <strain evidence="2">CBS 568.67</strain>
    </source>
</reference>
<organism evidence="2 3">
    <name type="scientific">Aphanomyces stellatus</name>
    <dbReference type="NCBI Taxonomy" id="120398"/>
    <lineage>
        <taxon>Eukaryota</taxon>
        <taxon>Sar</taxon>
        <taxon>Stramenopiles</taxon>
        <taxon>Oomycota</taxon>
        <taxon>Saprolegniomycetes</taxon>
        <taxon>Saprolegniales</taxon>
        <taxon>Verrucalvaceae</taxon>
        <taxon>Aphanomyces</taxon>
    </lineage>
</organism>
<dbReference type="EMBL" id="CAADRA010005527">
    <property type="protein sequence ID" value="VFT90879.1"/>
    <property type="molecule type" value="Genomic_DNA"/>
</dbReference>
<evidence type="ECO:0000313" key="2">
    <source>
        <dbReference type="EMBL" id="VFT90879.1"/>
    </source>
</evidence>
<gene>
    <name evidence="2" type="primary">Aste57867_14050</name>
    <name evidence="1" type="ORF">As57867_013999</name>
    <name evidence="2" type="ORF">ASTE57867_14050</name>
</gene>
<dbReference type="OrthoDB" id="85900at2759"/>
<sequence>MLPFPLPFRRVVRASVHALFLALTKQYRARLFSRKRAKLLQALDENVAVAYGTCALVHINGETPQNTFVRIQTPHEQYFAIGTEFEETAQLVQRTFDKPRDGKKFLMSLERLPYHALGTQTRRLVADATRQMPDWITPPAWIPADFGWTDPLKMSSTKMLRLCHLALEQIFEPNFCGRVHFFEGRIIFQD</sequence>
<evidence type="ECO:0000313" key="1">
    <source>
        <dbReference type="EMBL" id="KAF0695114.1"/>
    </source>
</evidence>